<evidence type="ECO:0000256" key="4">
    <source>
        <dbReference type="ARBA" id="ARBA00022692"/>
    </source>
</evidence>
<dbReference type="Proteomes" id="UP001332192">
    <property type="component" value="Chromosome"/>
</dbReference>
<dbReference type="RefSeq" id="WP_324715869.1">
    <property type="nucleotide sequence ID" value="NZ_CP141615.1"/>
</dbReference>
<dbReference type="Pfam" id="PF00528">
    <property type="entry name" value="BPD_transp_1"/>
    <property type="match status" value="1"/>
</dbReference>
<dbReference type="EMBL" id="CP141615">
    <property type="protein sequence ID" value="WRP16596.1"/>
    <property type="molecule type" value="Genomic_DNA"/>
</dbReference>
<evidence type="ECO:0000313" key="9">
    <source>
        <dbReference type="EMBL" id="WRP16596.1"/>
    </source>
</evidence>
<evidence type="ECO:0000313" key="10">
    <source>
        <dbReference type="Proteomes" id="UP001332192"/>
    </source>
</evidence>
<dbReference type="CDD" id="cd06261">
    <property type="entry name" value="TM_PBP2"/>
    <property type="match status" value="1"/>
</dbReference>
<feature type="transmembrane region" description="Helical" evidence="7">
    <location>
        <begin position="82"/>
        <end position="103"/>
    </location>
</feature>
<accession>A0ABZ1BV97</accession>
<evidence type="ECO:0000256" key="3">
    <source>
        <dbReference type="ARBA" id="ARBA00022475"/>
    </source>
</evidence>
<feature type="transmembrane region" description="Helical" evidence="7">
    <location>
        <begin position="20"/>
        <end position="45"/>
    </location>
</feature>
<keyword evidence="6 7" id="KW-0472">Membrane</keyword>
<dbReference type="SUPFAM" id="SSF161098">
    <property type="entry name" value="MetI-like"/>
    <property type="match status" value="1"/>
</dbReference>
<comment type="subcellular location">
    <subcellularLocation>
        <location evidence="1 7">Cell membrane</location>
        <topology evidence="1 7">Multi-pass membrane protein</topology>
    </subcellularLocation>
</comment>
<dbReference type="Gene3D" id="1.10.3720.10">
    <property type="entry name" value="MetI-like"/>
    <property type="match status" value="1"/>
</dbReference>
<gene>
    <name evidence="9" type="ORF">U7230_10900</name>
</gene>
<keyword evidence="10" id="KW-1185">Reference proteome</keyword>
<keyword evidence="5 7" id="KW-1133">Transmembrane helix</keyword>
<dbReference type="InterPro" id="IPR035906">
    <property type="entry name" value="MetI-like_sf"/>
</dbReference>
<keyword evidence="2 7" id="KW-0813">Transport</keyword>
<keyword evidence="4 7" id="KW-0812">Transmembrane</keyword>
<organism evidence="9 10">
    <name type="scientific">Carboxydichorda subterranea</name>
    <dbReference type="NCBI Taxonomy" id="3109565"/>
    <lineage>
        <taxon>Bacteria</taxon>
        <taxon>Bacillati</taxon>
        <taxon>Bacillota</taxon>
        <taxon>Limnochordia</taxon>
        <taxon>Limnochordales</taxon>
        <taxon>Geochordaceae</taxon>
        <taxon>Carboxydichorda</taxon>
    </lineage>
</organism>
<feature type="transmembrane region" description="Helical" evidence="7">
    <location>
        <begin position="215"/>
        <end position="236"/>
    </location>
</feature>
<evidence type="ECO:0000256" key="7">
    <source>
        <dbReference type="RuleBase" id="RU363032"/>
    </source>
</evidence>
<sequence>MGQIETHRLRTRAAFGDTWLAILLLVPLIVTIFGVIGLPFVNAILQSFTDKRVGLPGHFVGLLNYRELVRDPAFWIAVRNSAAYAVVAVALKLIAGFVMALVLDKPLPGRPLWRALILLPWAIPALVAALTWRWMYSDTNGVINSILIRLGLINHPIPWLAALSIALISVIMVNVWKGVPFFTFTLLGGLQSIDRQLYEAAAIDGATGWQQTRHVTIPGILPVTLTATLLSLIWTFNDFQTVFVLTGGGPGHATTIVATLTYEYAFWNLELGKAVAVSVAVAPVFIIGILALSQLISNGD</sequence>
<dbReference type="PANTHER" id="PTHR43005:SF1">
    <property type="entry name" value="SPERMIDINE_PUTRESCINE TRANSPORT SYSTEM PERMEASE PROTEIN"/>
    <property type="match status" value="1"/>
</dbReference>
<evidence type="ECO:0000256" key="1">
    <source>
        <dbReference type="ARBA" id="ARBA00004651"/>
    </source>
</evidence>
<evidence type="ECO:0000256" key="5">
    <source>
        <dbReference type="ARBA" id="ARBA00022989"/>
    </source>
</evidence>
<reference evidence="9 10" key="1">
    <citation type="journal article" date="2024" name="Front. Microbiol.">
        <title>Novel thermophilic genera Geochorda gen. nov. and Carboxydochorda gen. nov. from the deep terrestrial subsurface reveal the ecophysiological diversity in the class Limnochordia.</title>
        <authorList>
            <person name="Karnachuk O.V."/>
            <person name="Lukina A.P."/>
            <person name="Avakyan M.R."/>
            <person name="Kadnikov V.V."/>
            <person name="Begmatov S."/>
            <person name="Beletsky A.V."/>
            <person name="Vlasova K.G."/>
            <person name="Novikov A.A."/>
            <person name="Shcherbakova V.A."/>
            <person name="Mardanov A.V."/>
            <person name="Ravin N.V."/>
        </authorList>
    </citation>
    <scope>NUCLEOTIDE SEQUENCE [LARGE SCALE GENOMIC DNA]</scope>
    <source>
        <strain evidence="9 10">L945</strain>
    </source>
</reference>
<evidence type="ECO:0000256" key="2">
    <source>
        <dbReference type="ARBA" id="ARBA00022448"/>
    </source>
</evidence>
<feature type="transmembrane region" description="Helical" evidence="7">
    <location>
        <begin position="242"/>
        <end position="262"/>
    </location>
</feature>
<proteinExistence type="inferred from homology"/>
<dbReference type="PROSITE" id="PS50928">
    <property type="entry name" value="ABC_TM1"/>
    <property type="match status" value="1"/>
</dbReference>
<feature type="domain" description="ABC transmembrane type-1" evidence="8">
    <location>
        <begin position="78"/>
        <end position="296"/>
    </location>
</feature>
<comment type="similarity">
    <text evidence="7">Belongs to the binding-protein-dependent transport system permease family.</text>
</comment>
<keyword evidence="3" id="KW-1003">Cell membrane</keyword>
<dbReference type="PANTHER" id="PTHR43005">
    <property type="entry name" value="BLR7065 PROTEIN"/>
    <property type="match status" value="1"/>
</dbReference>
<feature type="transmembrane region" description="Helical" evidence="7">
    <location>
        <begin position="274"/>
        <end position="296"/>
    </location>
</feature>
<dbReference type="InterPro" id="IPR000515">
    <property type="entry name" value="MetI-like"/>
</dbReference>
<feature type="transmembrane region" description="Helical" evidence="7">
    <location>
        <begin position="115"/>
        <end position="136"/>
    </location>
</feature>
<evidence type="ECO:0000259" key="8">
    <source>
        <dbReference type="PROSITE" id="PS50928"/>
    </source>
</evidence>
<name>A0ABZ1BV97_9FIRM</name>
<evidence type="ECO:0000256" key="6">
    <source>
        <dbReference type="ARBA" id="ARBA00023136"/>
    </source>
</evidence>
<protein>
    <submittedName>
        <fullName evidence="9">Sugar ABC transporter permease</fullName>
    </submittedName>
</protein>
<feature type="transmembrane region" description="Helical" evidence="7">
    <location>
        <begin position="156"/>
        <end position="176"/>
    </location>
</feature>